<evidence type="ECO:0000313" key="6">
    <source>
        <dbReference type="Proteomes" id="UP000068243"/>
    </source>
</evidence>
<dbReference type="Pfam" id="PF00155">
    <property type="entry name" value="Aminotran_1_2"/>
    <property type="match status" value="1"/>
</dbReference>
<dbReference type="InterPro" id="IPR015421">
    <property type="entry name" value="PyrdxlP-dep_Trfase_major"/>
</dbReference>
<evidence type="ECO:0000256" key="2">
    <source>
        <dbReference type="ARBA" id="ARBA00022898"/>
    </source>
</evidence>
<dbReference type="EMBL" id="BCMY01000011">
    <property type="protein sequence ID" value="GAQ44069.1"/>
    <property type="molecule type" value="Genomic_DNA"/>
</dbReference>
<dbReference type="PANTHER" id="PTHR43795:SF39">
    <property type="entry name" value="AMINOTRANSFERASE CLASS I_CLASSII DOMAIN-CONTAINING PROTEIN"/>
    <property type="match status" value="1"/>
</dbReference>
<evidence type="ECO:0000256" key="3">
    <source>
        <dbReference type="SAM" id="SignalP"/>
    </source>
</evidence>
<reference evidence="6" key="1">
    <citation type="journal article" date="2016" name="Genome Announc.">
        <title>Draft genome sequence of Aspergillus niger strain An76.</title>
        <authorList>
            <person name="Gong W."/>
            <person name="Cheng Z."/>
            <person name="Zhang H."/>
            <person name="Liu L."/>
            <person name="Gao P."/>
            <person name="Wang L."/>
        </authorList>
    </citation>
    <scope>NUCLEOTIDE SEQUENCE [LARGE SCALE GENOMIC DNA]</scope>
    <source>
        <strain evidence="6">An76</strain>
    </source>
</reference>
<dbReference type="VEuPathDB" id="FungiDB:M747DRAFT_362511"/>
<dbReference type="PANTHER" id="PTHR43795">
    <property type="entry name" value="BIFUNCTIONAL ASPARTATE AMINOTRANSFERASE AND GLUTAMATE/ASPARTATE-PREPHENATE AMINOTRANSFERASE-RELATED"/>
    <property type="match status" value="1"/>
</dbReference>
<proteinExistence type="inferred from homology"/>
<dbReference type="GO" id="GO:0008483">
    <property type="term" value="F:transaminase activity"/>
    <property type="evidence" value="ECO:0007669"/>
    <property type="project" value="TreeGrafter"/>
</dbReference>
<dbReference type="InterPro" id="IPR015424">
    <property type="entry name" value="PyrdxlP-dep_Trfase"/>
</dbReference>
<dbReference type="PROSITE" id="PS00105">
    <property type="entry name" value="AA_TRANSFER_CLASS_1"/>
    <property type="match status" value="1"/>
</dbReference>
<dbReference type="SUPFAM" id="SSF53383">
    <property type="entry name" value="PLP-dependent transferases"/>
    <property type="match status" value="1"/>
</dbReference>
<comment type="caution">
    <text evidence="5">The sequence shown here is derived from an EMBL/GenBank/DDBJ whole genome shotgun (WGS) entry which is preliminary data.</text>
</comment>
<dbReference type="PRINTS" id="PR00753">
    <property type="entry name" value="ACCSYNTHASE"/>
</dbReference>
<feature type="domain" description="Aminotransferase class I/classII large" evidence="4">
    <location>
        <begin position="101"/>
        <end position="445"/>
    </location>
</feature>
<gene>
    <name evidence="5" type="ORF">ABL_06730</name>
</gene>
<dbReference type="VEuPathDB" id="FungiDB:ASPNIDRAFT2_133612"/>
<evidence type="ECO:0000256" key="1">
    <source>
        <dbReference type="ARBA" id="ARBA00007441"/>
    </source>
</evidence>
<sequence>MWTLYNLSLTLLICFSHTGATQFLQTDYLSPRAENAIYYNQGWKNLSRDVLSKPYDKISHDGIINLGLAETWLMQDTLKDFLNTSFVIDPLYHLTYGQGAAGSPFLRKAVAEFFNAYFDPRQQVNESEIIIASGVTALIDSIAWNTCSDNEGIIIPQPLYNGFPTDMRLRSQGKLLPASFVWDNETYNFDKVFDATAINDSLERTWRNYTESTNKTTIRGVVIANPHNPLGRCYSKDALIAIARFCGKHKIHFISDEIYANTVFSNPGSNAPNFTSVLSLDLDDIIDPRLVHVLYGMSKDFGASGLRLGVLHSRNEDLIQAAYGVNLFSWPSYLVQDMWGRLLNDTTKTHEFLEENKRQLGKAYGTVTDWLRNKSIEYYDQGNAGLFVWARLLPNSTASPECFLEVCRNNSVYVGNGENFLPESGQTGWYRITFSYPDDMLTLGLTRLEKALNDTPSSCE</sequence>
<dbReference type="VEuPathDB" id="FungiDB:ATCC64974_43000"/>
<keyword evidence="2" id="KW-0663">Pyridoxal phosphate</keyword>
<protein>
    <recommendedName>
        <fullName evidence="4">Aminotransferase class I/classII large domain-containing protein</fullName>
    </recommendedName>
</protein>
<dbReference type="GO" id="GO:0030170">
    <property type="term" value="F:pyridoxal phosphate binding"/>
    <property type="evidence" value="ECO:0007669"/>
    <property type="project" value="InterPro"/>
</dbReference>
<feature type="chain" id="PRO_5007087549" description="Aminotransferase class I/classII large domain-containing protein" evidence="3">
    <location>
        <begin position="21"/>
        <end position="460"/>
    </location>
</feature>
<dbReference type="CDD" id="cd00609">
    <property type="entry name" value="AAT_like"/>
    <property type="match status" value="1"/>
</dbReference>
<evidence type="ECO:0000313" key="5">
    <source>
        <dbReference type="EMBL" id="GAQ44069.1"/>
    </source>
</evidence>
<dbReference type="Gene3D" id="3.90.1150.10">
    <property type="entry name" value="Aspartate Aminotransferase, domain 1"/>
    <property type="match status" value="1"/>
</dbReference>
<dbReference type="OrthoDB" id="7042322at2759"/>
<dbReference type="InterPro" id="IPR004838">
    <property type="entry name" value="NHTrfase_class1_PyrdxlP-BS"/>
</dbReference>
<accession>A0A100IMR0</accession>
<dbReference type="GO" id="GO:0006520">
    <property type="term" value="P:amino acid metabolic process"/>
    <property type="evidence" value="ECO:0007669"/>
    <property type="project" value="TreeGrafter"/>
</dbReference>
<comment type="similarity">
    <text evidence="1">Belongs to the class-I pyridoxal-phosphate-dependent aminotransferase family.</text>
</comment>
<dbReference type="Proteomes" id="UP000068243">
    <property type="component" value="Unassembled WGS sequence"/>
</dbReference>
<dbReference type="VEuPathDB" id="FungiDB:An12g06040"/>
<dbReference type="InterPro" id="IPR050478">
    <property type="entry name" value="Ethylene_sulfur-biosynth"/>
</dbReference>
<dbReference type="InterPro" id="IPR015422">
    <property type="entry name" value="PyrdxlP-dep_Trfase_small"/>
</dbReference>
<name>A0A100IMR0_ASPNG</name>
<dbReference type="Gene3D" id="3.40.640.10">
    <property type="entry name" value="Type I PLP-dependent aspartate aminotransferase-like (Major domain)"/>
    <property type="match status" value="1"/>
</dbReference>
<evidence type="ECO:0000259" key="4">
    <source>
        <dbReference type="Pfam" id="PF00155"/>
    </source>
</evidence>
<dbReference type="OMA" id="TGWYRIT"/>
<organism evidence="5 6">
    <name type="scientific">Aspergillus niger</name>
    <dbReference type="NCBI Taxonomy" id="5061"/>
    <lineage>
        <taxon>Eukaryota</taxon>
        <taxon>Fungi</taxon>
        <taxon>Dikarya</taxon>
        <taxon>Ascomycota</taxon>
        <taxon>Pezizomycotina</taxon>
        <taxon>Eurotiomycetes</taxon>
        <taxon>Eurotiomycetidae</taxon>
        <taxon>Eurotiales</taxon>
        <taxon>Aspergillaceae</taxon>
        <taxon>Aspergillus</taxon>
        <taxon>Aspergillus subgen. Circumdati</taxon>
    </lineage>
</organism>
<dbReference type="AlphaFoldDB" id="A0A100IMR0"/>
<feature type="signal peptide" evidence="3">
    <location>
        <begin position="1"/>
        <end position="20"/>
    </location>
</feature>
<dbReference type="InterPro" id="IPR004839">
    <property type="entry name" value="Aminotransferase_I/II_large"/>
</dbReference>
<keyword evidence="3" id="KW-0732">Signal</keyword>